<reference evidence="4 5" key="1">
    <citation type="submission" date="2022-03" db="EMBL/GenBank/DDBJ databases">
        <authorList>
            <person name="Jo J.-H."/>
            <person name="Im W.-T."/>
        </authorList>
    </citation>
    <scope>NUCLEOTIDE SEQUENCE [LARGE SCALE GENOMIC DNA]</scope>
    <source>
        <strain evidence="4 5">SM33</strain>
    </source>
</reference>
<comment type="subcellular location">
    <subcellularLocation>
        <location evidence="1">Secreted</location>
    </subcellularLocation>
</comment>
<gene>
    <name evidence="4" type="ORF">LZ016_13710</name>
</gene>
<name>A0ABS9VRD8_9SPHN</name>
<sequence>MTKVTSSESIRATTVATTAEAGLVLTGTAGDDELNGGDGDDIIDGLAGNDSISGGLGSDHLIGGLGDDYLLEGFEDNGPFSDDTYDGGDGNDRLNYFNLSGGVTVDLRITGPQNTGVTGNDTLIGIEHITATNFDDNLTGNDSGNWLWSLSGNDTLAGNGGDDLFTVGQGNKIIDGGTGTDTVEILDQAFFQLYTEDGITLSLAKQGTVQATEVGDWTLTNIENLGGWYGNDHLTGDGKANVLLGGQGNDTLVGGAGNDILAGDGSTDITGDNSGAITVVYDPDWEGGHDYLDGGDGNDTLIGGGGNDTLAGGTGADSMTGGTGDDAYFVGNAFDQVVENASQGTDTVNTTISYVLGNNVENLTLLGGAALKGTGNGLDNVIVGNTGNNVIDAGAGNDTLQGGAGTDTLTGGSGNDSLDGGAGGDAMKGGTGNDSYYVGNAFDKVTEGSNAGTDTVYSTISYVLGSNVENLTLTGSASIKGTGNGLANTLIGNSGDNVLDGGAGGDVMMGGAGNDTYYVGNAFDQAIENASEGNDSVYSTISYTLGANLENLRLLGTASINATGNSSRNLLVGNDGNNDLNGGTGADKMGGGKGNDTYHVDNAGDQVIENAASGTDTVASTISYTLGANVETLRLQGSAAIDGTGNELDNVLAGNSGANTLSGGAGNDKLLGSKGTDQLWGGTGADDFAFGSADFGGLTESTADRIHDFSQAEGDHINLTQVDANSLLTGRQGFSFIGSDAFHNVAGELRYEESGGNTFVYGDTNGDGIADFMVMLDGGHTLTGGDFLL</sequence>
<protein>
    <submittedName>
        <fullName evidence="4">Calcium-binding protein</fullName>
    </submittedName>
</protein>
<feature type="region of interest" description="Disordered" evidence="3">
    <location>
        <begin position="402"/>
        <end position="423"/>
    </location>
</feature>
<evidence type="ECO:0000256" key="3">
    <source>
        <dbReference type="SAM" id="MobiDB-lite"/>
    </source>
</evidence>
<evidence type="ECO:0000313" key="4">
    <source>
        <dbReference type="EMBL" id="MCH8617149.1"/>
    </source>
</evidence>
<dbReference type="Proteomes" id="UP001203058">
    <property type="component" value="Unassembled WGS sequence"/>
</dbReference>
<dbReference type="InterPro" id="IPR018511">
    <property type="entry name" value="Hemolysin-typ_Ca-bd_CS"/>
</dbReference>
<comment type="caution">
    <text evidence="4">The sequence shown here is derived from an EMBL/GenBank/DDBJ whole genome shotgun (WGS) entry which is preliminary data.</text>
</comment>
<dbReference type="PROSITE" id="PS00330">
    <property type="entry name" value="HEMOLYSIN_CALCIUM"/>
    <property type="match status" value="7"/>
</dbReference>
<dbReference type="Gene3D" id="2.150.10.10">
    <property type="entry name" value="Serralysin-like metalloprotease, C-terminal"/>
    <property type="match status" value="5"/>
</dbReference>
<dbReference type="InterPro" id="IPR011049">
    <property type="entry name" value="Serralysin-like_metalloprot_C"/>
</dbReference>
<organism evidence="4 5">
    <name type="scientific">Sphingomonas telluris</name>
    <dbReference type="NCBI Taxonomy" id="2907998"/>
    <lineage>
        <taxon>Bacteria</taxon>
        <taxon>Pseudomonadati</taxon>
        <taxon>Pseudomonadota</taxon>
        <taxon>Alphaproteobacteria</taxon>
        <taxon>Sphingomonadales</taxon>
        <taxon>Sphingomonadaceae</taxon>
        <taxon>Sphingomonas</taxon>
    </lineage>
</organism>
<keyword evidence="5" id="KW-1185">Reference proteome</keyword>
<dbReference type="Pfam" id="PF00353">
    <property type="entry name" value="HemolysinCabind"/>
    <property type="match status" value="8"/>
</dbReference>
<dbReference type="PRINTS" id="PR00313">
    <property type="entry name" value="CABNDNGRPT"/>
</dbReference>
<dbReference type="PANTHER" id="PTHR38340:SF1">
    <property type="entry name" value="S-LAYER PROTEIN"/>
    <property type="match status" value="1"/>
</dbReference>
<dbReference type="InterPro" id="IPR050557">
    <property type="entry name" value="RTX_toxin/Mannuronan_C5-epim"/>
</dbReference>
<evidence type="ECO:0000256" key="2">
    <source>
        <dbReference type="ARBA" id="ARBA00022525"/>
    </source>
</evidence>
<dbReference type="InterPro" id="IPR001343">
    <property type="entry name" value="Hemolysn_Ca-bd"/>
</dbReference>
<evidence type="ECO:0000256" key="1">
    <source>
        <dbReference type="ARBA" id="ARBA00004613"/>
    </source>
</evidence>
<dbReference type="EMBL" id="JAKZHW010000002">
    <property type="protein sequence ID" value="MCH8617149.1"/>
    <property type="molecule type" value="Genomic_DNA"/>
</dbReference>
<dbReference type="SUPFAM" id="SSF51120">
    <property type="entry name" value="beta-Roll"/>
    <property type="match status" value="7"/>
</dbReference>
<evidence type="ECO:0000313" key="5">
    <source>
        <dbReference type="Proteomes" id="UP001203058"/>
    </source>
</evidence>
<dbReference type="PANTHER" id="PTHR38340">
    <property type="entry name" value="S-LAYER PROTEIN"/>
    <property type="match status" value="1"/>
</dbReference>
<accession>A0ABS9VRD8</accession>
<keyword evidence="2" id="KW-0964">Secreted</keyword>
<dbReference type="RefSeq" id="WP_241448016.1">
    <property type="nucleotide sequence ID" value="NZ_JAKZHW010000002.1"/>
</dbReference>
<proteinExistence type="predicted"/>